<dbReference type="InterPro" id="IPR010427">
    <property type="entry name" value="DUF1023"/>
</dbReference>
<dbReference type="EMBL" id="AMRA01000094">
    <property type="protein sequence ID" value="EKF22747.1"/>
    <property type="molecule type" value="Genomic_DNA"/>
</dbReference>
<dbReference type="InterPro" id="IPR029058">
    <property type="entry name" value="AB_hydrolase_fold"/>
</dbReference>
<dbReference type="ESTHER" id="mychd-k5be82">
    <property type="family name" value="Duf_1023"/>
</dbReference>
<dbReference type="SUPFAM" id="SSF53474">
    <property type="entry name" value="alpha/beta-Hydrolases"/>
    <property type="match status" value="1"/>
</dbReference>
<comment type="caution">
    <text evidence="2">The sequence shown here is derived from an EMBL/GenBank/DDBJ whole genome shotgun (WGS) entry which is preliminary data.</text>
</comment>
<dbReference type="Proteomes" id="UP000006265">
    <property type="component" value="Unassembled WGS sequence"/>
</dbReference>
<feature type="domain" description="DUF1023" evidence="1">
    <location>
        <begin position="62"/>
        <end position="242"/>
    </location>
</feature>
<dbReference type="PATRIC" id="fig|1122247.3.peg.3129"/>
<dbReference type="GO" id="GO:0016787">
    <property type="term" value="F:hydrolase activity"/>
    <property type="evidence" value="ECO:0007669"/>
    <property type="project" value="UniProtKB-KW"/>
</dbReference>
<evidence type="ECO:0000313" key="2">
    <source>
        <dbReference type="EMBL" id="EKF22747.1"/>
    </source>
</evidence>
<keyword evidence="2" id="KW-0378">Hydrolase</keyword>
<dbReference type="STRING" id="1122247.GCA_000379865_00407"/>
<evidence type="ECO:0000313" key="3">
    <source>
        <dbReference type="Proteomes" id="UP000006265"/>
    </source>
</evidence>
<proteinExistence type="predicted"/>
<dbReference type="Pfam" id="PF06259">
    <property type="entry name" value="Abhydrolase_8"/>
    <property type="match status" value="1"/>
</dbReference>
<reference evidence="2 3" key="1">
    <citation type="journal article" date="2012" name="J. Bacteriol.">
        <title>Genome sequence of Mycobacterium hassiacum DSM 44199, a rare source of heat-stable mycobacterial proteins.</title>
        <authorList>
            <person name="Tiago I."/>
            <person name="Maranha A."/>
            <person name="Mendes V."/>
            <person name="Alarico S."/>
            <person name="Moynihan P.J."/>
            <person name="Clarke A.J."/>
            <person name="Macedo-Ribeiro S."/>
            <person name="Pereira P.J."/>
            <person name="Empadinhas N."/>
        </authorList>
    </citation>
    <scope>NUCLEOTIDE SEQUENCE [LARGE SCALE GENOMIC DNA]</scope>
    <source>
        <strain evidence="3">DSM 44199 / CIP 105218 / JCM 12690 / 3849</strain>
    </source>
</reference>
<evidence type="ECO:0000259" key="1">
    <source>
        <dbReference type="Pfam" id="PF06259"/>
    </source>
</evidence>
<protein>
    <submittedName>
        <fullName evidence="2">Alpha/beta hydrolase family protein</fullName>
    </submittedName>
</protein>
<name>K5BE82_MYCHD</name>
<dbReference type="AlphaFoldDB" id="K5BE82"/>
<sequence length="321" mass="34961">MSSGDIEAIDEANRELLQRMKAEYQQLPDGKVKQDRLADIAAIEAALDEEGSHLLYLERPDDPSKMIPAATVIGDPFTADHVSVAVPGVGSATRHAIDNMTREARDLKREADNVARAVNMQTTTATIAWTGYDPPPELKDPSAWVDDRAQAGASDLTSFLRELDAASRNPNQTVALFGHSYGSLTSGIALREGASAYVDNAVMYGSPGFQVTKPADLGMTDNNFYVMTTPDDPIKSVSRLAPLHGWGADPNEVIREGGQSRYRFEHLETDGGLTPIPGYEEKMGASGHSEYPRDATRRMTGYNLAVILLNRPDLAVREFPE</sequence>
<keyword evidence="3" id="KW-1185">Reference proteome</keyword>
<organism evidence="2 3">
    <name type="scientific">Mycolicibacterium hassiacum (strain DSM 44199 / CIP 105218 / JCM 12690 / 3849)</name>
    <name type="common">Mycobacterium hassiacum</name>
    <dbReference type="NCBI Taxonomy" id="1122247"/>
    <lineage>
        <taxon>Bacteria</taxon>
        <taxon>Bacillati</taxon>
        <taxon>Actinomycetota</taxon>
        <taxon>Actinomycetes</taxon>
        <taxon>Mycobacteriales</taxon>
        <taxon>Mycobacteriaceae</taxon>
        <taxon>Mycolicibacterium</taxon>
    </lineage>
</organism>
<accession>K5BE82</accession>
<dbReference type="Gene3D" id="3.40.50.1820">
    <property type="entry name" value="alpha/beta hydrolase"/>
    <property type="match status" value="1"/>
</dbReference>
<dbReference type="eggNOG" id="COG1506">
    <property type="taxonomic scope" value="Bacteria"/>
</dbReference>
<gene>
    <name evidence="2" type="ORF">C731_3263</name>
</gene>